<dbReference type="GO" id="GO:0036374">
    <property type="term" value="F:glutathione hydrolase activity"/>
    <property type="evidence" value="ECO:0007669"/>
    <property type="project" value="InterPro"/>
</dbReference>
<evidence type="ECO:0000313" key="5">
    <source>
        <dbReference type="Proteomes" id="UP000682733"/>
    </source>
</evidence>
<evidence type="ECO:0000313" key="4">
    <source>
        <dbReference type="EMBL" id="CAF4182474.1"/>
    </source>
</evidence>
<feature type="binding site" evidence="1">
    <location>
        <begin position="53"/>
        <end position="55"/>
    </location>
    <ligand>
        <name>L-glutamate</name>
        <dbReference type="ChEBI" id="CHEBI:29985"/>
    </ligand>
</feature>
<sequence length="201" mass="21927">MQNGVENKYSKSQLQPTKISTPTPTPPKSTPTPTPTLTKKSSTPELELPSPGTVNLYFGSQVVGSETGIIYNNEMDDFSSPDSISYFGVPSSKANFIEPSASEGTKITTTVAQVAMKNLWSNQNIKDTIDALRIHHQLLPPELLAEDGFDPQILSQLAKRGHKINCTAYGGSVVQGIEWRDDTLELWTNSDNRKGGAPDDY</sequence>
<dbReference type="InterPro" id="IPR000101">
    <property type="entry name" value="GGT_peptidase"/>
</dbReference>
<dbReference type="Gene3D" id="3.60.20.40">
    <property type="match status" value="2"/>
</dbReference>
<dbReference type="PANTHER" id="PTHR11686:SF9">
    <property type="entry name" value="RE13973P"/>
    <property type="match status" value="1"/>
</dbReference>
<dbReference type="EMBL" id="CAJNOK010024195">
    <property type="protein sequence ID" value="CAF1373529.1"/>
    <property type="molecule type" value="Genomic_DNA"/>
</dbReference>
<dbReference type="GO" id="GO:0005886">
    <property type="term" value="C:plasma membrane"/>
    <property type="evidence" value="ECO:0007669"/>
    <property type="project" value="TreeGrafter"/>
</dbReference>
<dbReference type="AlphaFoldDB" id="A0A8S2RW42"/>
<proteinExistence type="predicted"/>
<evidence type="ECO:0000256" key="1">
    <source>
        <dbReference type="PIRSR" id="PIRSR600101-2"/>
    </source>
</evidence>
<accession>A0A8S2RW42</accession>
<dbReference type="PANTHER" id="PTHR11686">
    <property type="entry name" value="GAMMA GLUTAMYL TRANSPEPTIDASE"/>
    <property type="match status" value="1"/>
</dbReference>
<evidence type="ECO:0000256" key="2">
    <source>
        <dbReference type="SAM" id="MobiDB-lite"/>
    </source>
</evidence>
<dbReference type="SUPFAM" id="SSF56235">
    <property type="entry name" value="N-terminal nucleophile aminohydrolases (Ntn hydrolases)"/>
    <property type="match status" value="1"/>
</dbReference>
<feature type="binding site" evidence="1">
    <location>
        <position position="77"/>
    </location>
    <ligand>
        <name>L-glutamate</name>
        <dbReference type="ChEBI" id="CHEBI:29985"/>
    </ligand>
</feature>
<feature type="compositionally biased region" description="Pro residues" evidence="2">
    <location>
        <begin position="23"/>
        <end position="34"/>
    </location>
</feature>
<name>A0A8S2RW42_9BILA</name>
<dbReference type="Pfam" id="PF01019">
    <property type="entry name" value="G_glu_transpept"/>
    <property type="match status" value="2"/>
</dbReference>
<protein>
    <submittedName>
        <fullName evidence="4">Uncharacterized protein</fullName>
    </submittedName>
</protein>
<organism evidence="4 5">
    <name type="scientific">Didymodactylos carnosus</name>
    <dbReference type="NCBI Taxonomy" id="1234261"/>
    <lineage>
        <taxon>Eukaryota</taxon>
        <taxon>Metazoa</taxon>
        <taxon>Spiralia</taxon>
        <taxon>Gnathifera</taxon>
        <taxon>Rotifera</taxon>
        <taxon>Eurotatoria</taxon>
        <taxon>Bdelloidea</taxon>
        <taxon>Philodinida</taxon>
        <taxon>Philodinidae</taxon>
        <taxon>Didymodactylos</taxon>
    </lineage>
</organism>
<feature type="compositionally biased region" description="Low complexity" evidence="2">
    <location>
        <begin position="35"/>
        <end position="44"/>
    </location>
</feature>
<dbReference type="InterPro" id="IPR029055">
    <property type="entry name" value="Ntn_hydrolases_N"/>
</dbReference>
<feature type="region of interest" description="Disordered" evidence="2">
    <location>
        <begin position="1"/>
        <end position="51"/>
    </location>
</feature>
<feature type="compositionally biased region" description="Polar residues" evidence="2">
    <location>
        <begin position="1"/>
        <end position="15"/>
    </location>
</feature>
<reference evidence="4" key="1">
    <citation type="submission" date="2021-02" db="EMBL/GenBank/DDBJ databases">
        <authorList>
            <person name="Nowell W R."/>
        </authorList>
    </citation>
    <scope>NUCLEOTIDE SEQUENCE</scope>
</reference>
<evidence type="ECO:0000313" key="3">
    <source>
        <dbReference type="EMBL" id="CAF1373529.1"/>
    </source>
</evidence>
<dbReference type="Proteomes" id="UP000682733">
    <property type="component" value="Unassembled WGS sequence"/>
</dbReference>
<comment type="caution">
    <text evidence="4">The sequence shown here is derived from an EMBL/GenBank/DDBJ whole genome shotgun (WGS) entry which is preliminary data.</text>
</comment>
<gene>
    <name evidence="3" type="ORF">OVA965_LOCUS31780</name>
    <name evidence="4" type="ORF">TMI583_LOCUS32622</name>
</gene>
<dbReference type="Proteomes" id="UP000677228">
    <property type="component" value="Unassembled WGS sequence"/>
</dbReference>
<feature type="binding site" evidence="1">
    <location>
        <position position="104"/>
    </location>
    <ligand>
        <name>L-glutamate</name>
        <dbReference type="ChEBI" id="CHEBI:29985"/>
    </ligand>
</feature>
<dbReference type="GO" id="GO:0006751">
    <property type="term" value="P:glutathione catabolic process"/>
    <property type="evidence" value="ECO:0007669"/>
    <property type="project" value="InterPro"/>
</dbReference>
<dbReference type="EMBL" id="CAJOBA010045869">
    <property type="protein sequence ID" value="CAF4182474.1"/>
    <property type="molecule type" value="Genomic_DNA"/>
</dbReference>
<dbReference type="InterPro" id="IPR043137">
    <property type="entry name" value="GGT_ssub_C"/>
</dbReference>